<feature type="compositionally biased region" description="Basic and acidic residues" evidence="2">
    <location>
        <begin position="236"/>
        <end position="248"/>
    </location>
</feature>
<gene>
    <name evidence="3" type="ORF">OS493_006231</name>
</gene>
<feature type="region of interest" description="Disordered" evidence="2">
    <location>
        <begin position="233"/>
        <end position="264"/>
    </location>
</feature>
<evidence type="ECO:0000313" key="3">
    <source>
        <dbReference type="EMBL" id="KAJ7393262.1"/>
    </source>
</evidence>
<dbReference type="EMBL" id="MU825398">
    <property type="protein sequence ID" value="KAJ7393262.1"/>
    <property type="molecule type" value="Genomic_DNA"/>
</dbReference>
<sequence>MQTSDLNSSVIPQRLIAQHQQCSPGIDHLIQKAEFENSEQVRLIETEKQQYAALLRQLDEKTRQTEELEKSTTQLDEEAKQLHKHFTQNREICERLENQSVLAKYEAIWDRYKKQYESKANAKELTKIKKDAMKDKEELETIRSKVHLLETGISSMEKEKKNIEESVEKGITSAIPVIIRLYPMIHIYYVTVAPYTKVVQRVTKPKLLSFTTRRAQLNLETRKAEDSVQEITTKIENSKEEQACKSTEEESQTNKAPLQDVPPGTPLRTPMTASLQLASPHIDHRAPIQTQSDADMEVESNIDRNMTKPQHDAALLDRCSSEQLPVTSNQQSRRFTDNQTSDECYIQPHLQNSSDALDKSGYSVTKSPSHHHEEGTVFPTTPTSAGQGFTPSSEVTNSPFNFEMHSDMIQQLTKSPGDGFLFQSRPMFDHSPMDTERDQVNTENAPFLFNMQETRNIPGPTG</sequence>
<organism evidence="3 4">
    <name type="scientific">Desmophyllum pertusum</name>
    <dbReference type="NCBI Taxonomy" id="174260"/>
    <lineage>
        <taxon>Eukaryota</taxon>
        <taxon>Metazoa</taxon>
        <taxon>Cnidaria</taxon>
        <taxon>Anthozoa</taxon>
        <taxon>Hexacorallia</taxon>
        <taxon>Scleractinia</taxon>
        <taxon>Caryophylliina</taxon>
        <taxon>Caryophylliidae</taxon>
        <taxon>Desmophyllum</taxon>
    </lineage>
</organism>
<name>A0A9X0A4H7_9CNID</name>
<feature type="region of interest" description="Disordered" evidence="2">
    <location>
        <begin position="413"/>
        <end position="437"/>
    </location>
</feature>
<dbReference type="AlphaFoldDB" id="A0A9X0A4H7"/>
<accession>A0A9X0A4H7</accession>
<reference evidence="3" key="1">
    <citation type="submission" date="2023-01" db="EMBL/GenBank/DDBJ databases">
        <title>Genome assembly of the deep-sea coral Lophelia pertusa.</title>
        <authorList>
            <person name="Herrera S."/>
            <person name="Cordes E."/>
        </authorList>
    </citation>
    <scope>NUCLEOTIDE SEQUENCE</scope>
    <source>
        <strain evidence="3">USNM1676648</strain>
        <tissue evidence="3">Polyp</tissue>
    </source>
</reference>
<dbReference type="OrthoDB" id="5965648at2759"/>
<feature type="compositionally biased region" description="Polar residues" evidence="2">
    <location>
        <begin position="378"/>
        <end position="399"/>
    </location>
</feature>
<evidence type="ECO:0000256" key="2">
    <source>
        <dbReference type="SAM" id="MobiDB-lite"/>
    </source>
</evidence>
<evidence type="ECO:0000313" key="4">
    <source>
        <dbReference type="Proteomes" id="UP001163046"/>
    </source>
</evidence>
<keyword evidence="1" id="KW-0175">Coiled coil</keyword>
<feature type="compositionally biased region" description="Basic and acidic residues" evidence="2">
    <location>
        <begin position="427"/>
        <end position="437"/>
    </location>
</feature>
<evidence type="ECO:0000256" key="1">
    <source>
        <dbReference type="SAM" id="Coils"/>
    </source>
</evidence>
<comment type="caution">
    <text evidence="3">The sequence shown here is derived from an EMBL/GenBank/DDBJ whole genome shotgun (WGS) entry which is preliminary data.</text>
</comment>
<proteinExistence type="predicted"/>
<feature type="region of interest" description="Disordered" evidence="2">
    <location>
        <begin position="351"/>
        <end position="399"/>
    </location>
</feature>
<protein>
    <submittedName>
        <fullName evidence="3">Uncharacterized protein</fullName>
    </submittedName>
</protein>
<feature type="coiled-coil region" evidence="1">
    <location>
        <begin position="41"/>
        <end position="81"/>
    </location>
</feature>
<keyword evidence="4" id="KW-1185">Reference proteome</keyword>
<dbReference type="Proteomes" id="UP001163046">
    <property type="component" value="Unassembled WGS sequence"/>
</dbReference>